<dbReference type="GO" id="GO:0046983">
    <property type="term" value="F:protein dimerization activity"/>
    <property type="evidence" value="ECO:0007669"/>
    <property type="project" value="InterPro"/>
</dbReference>
<dbReference type="EMBL" id="CACRXK020012562">
    <property type="protein sequence ID" value="CAB4023565.1"/>
    <property type="molecule type" value="Genomic_DNA"/>
</dbReference>
<evidence type="ECO:0000259" key="1">
    <source>
        <dbReference type="Pfam" id="PF05699"/>
    </source>
</evidence>
<proteinExistence type="predicted"/>
<evidence type="ECO:0000313" key="3">
    <source>
        <dbReference type="Proteomes" id="UP001152795"/>
    </source>
</evidence>
<gene>
    <name evidence="2" type="ORF">PACLA_8A054211</name>
</gene>
<keyword evidence="3" id="KW-1185">Reference proteome</keyword>
<dbReference type="InterPro" id="IPR008906">
    <property type="entry name" value="HATC_C_dom"/>
</dbReference>
<feature type="domain" description="HAT C-terminal dimerisation" evidence="1">
    <location>
        <begin position="263"/>
        <end position="320"/>
    </location>
</feature>
<dbReference type="InterPro" id="IPR012337">
    <property type="entry name" value="RNaseH-like_sf"/>
</dbReference>
<accession>A0A6S7IW42</accession>
<dbReference type="OrthoDB" id="1101576at2759"/>
<dbReference type="Pfam" id="PF05699">
    <property type="entry name" value="Dimer_Tnp_hAT"/>
    <property type="match status" value="1"/>
</dbReference>
<evidence type="ECO:0000313" key="2">
    <source>
        <dbReference type="EMBL" id="CAB4023565.1"/>
    </source>
</evidence>
<organism evidence="2 3">
    <name type="scientific">Paramuricea clavata</name>
    <name type="common">Red gorgonian</name>
    <name type="synonym">Violescent sea-whip</name>
    <dbReference type="NCBI Taxonomy" id="317549"/>
    <lineage>
        <taxon>Eukaryota</taxon>
        <taxon>Metazoa</taxon>
        <taxon>Cnidaria</taxon>
        <taxon>Anthozoa</taxon>
        <taxon>Octocorallia</taxon>
        <taxon>Malacalcyonacea</taxon>
        <taxon>Plexauridae</taxon>
        <taxon>Paramuricea</taxon>
    </lineage>
</organism>
<dbReference type="SUPFAM" id="SSF53098">
    <property type="entry name" value="Ribonuclease H-like"/>
    <property type="match status" value="1"/>
</dbReference>
<dbReference type="PANTHER" id="PTHR45913">
    <property type="entry name" value="EPM2A-INTERACTING PROTEIN 1"/>
    <property type="match status" value="1"/>
</dbReference>
<protein>
    <submittedName>
        <fullName evidence="2">SCAN domain-containing 3-like</fullName>
    </submittedName>
</protein>
<reference evidence="2" key="1">
    <citation type="submission" date="2020-04" db="EMBL/GenBank/DDBJ databases">
        <authorList>
            <person name="Alioto T."/>
            <person name="Alioto T."/>
            <person name="Gomez Garrido J."/>
        </authorList>
    </citation>
    <scope>NUCLEOTIDE SEQUENCE</scope>
    <source>
        <strain evidence="2">A484AB</strain>
    </source>
</reference>
<dbReference type="PANTHER" id="PTHR45913:SF19">
    <property type="entry name" value="LOW QUALITY PROTEIN: ZINC FINGER BED DOMAIN-CONTAINING PROTEIN 5-LIKE"/>
    <property type="match status" value="1"/>
</dbReference>
<comment type="caution">
    <text evidence="2">The sequence shown here is derived from an EMBL/GenBank/DDBJ whole genome shotgun (WGS) entry which is preliminary data.</text>
</comment>
<name>A0A6S7IW42_PARCT</name>
<dbReference type="AlphaFoldDB" id="A0A6S7IW42"/>
<sequence>MLGVRSGFKAKINEVAPNVFSVHCMIHREALAAKTLPDILKNVMQQVIRMVNHIKSSALNTRLFRKFCRGMDADHINLLYYTEVRWLSCGNMMQRVYELRTEIRDFLQGQKKDDWANLLNDKEWLAKLSYLSDIFERLNTLNRSLQGKGSNIMEFHDKLEGFLGVIDLLIRKVRADRYALFPSLSEFIESENFEVANLKEPIEEHLLSLKSEFDRYFPDIDTEQFALIRNPFDAVENFDDDDEPAEAELIKMRADNCAKDVFSRSPLSTFWCIMRHDYPNLAKIALKKLLPYPSTYLCESSFSTMTAMKTKSRNRLELEHDFRVCVSTTQPEISKLVRDAKNPQDIEFNEIRNISTIDGVSRERNLSSVTMVREATTDPTESVTTGMLLLWGDDSEDAMPQKHSKEADVIAALKFPTRSAERKVAWHKLRLWGNYHNMTVMDVGEGNLVVARKSNGSGHTIAADDFHKAARTEEKPAC</sequence>
<dbReference type="Proteomes" id="UP001152795">
    <property type="component" value="Unassembled WGS sequence"/>
</dbReference>